<name>A0A099UGG2_9HELI</name>
<keyword evidence="7 8" id="KW-0472">Membrane</keyword>
<reference evidence="13" key="3">
    <citation type="submission" date="2015-11" db="EMBL/GenBank/DDBJ databases">
        <authorList>
            <person name="Anvar S.Y."/>
        </authorList>
    </citation>
    <scope>NUCLEOTIDE SEQUENCE [LARGE SCALE GENOMIC DNA]</scope>
</reference>
<dbReference type="PATRIC" id="fig|76936.10.peg.1884"/>
<dbReference type="Proteomes" id="UP000064525">
    <property type="component" value="Chromosome I"/>
</dbReference>
<dbReference type="Pfam" id="PF00528">
    <property type="entry name" value="BPD_transp_1"/>
    <property type="match status" value="1"/>
</dbReference>
<evidence type="ECO:0000256" key="6">
    <source>
        <dbReference type="ARBA" id="ARBA00022989"/>
    </source>
</evidence>
<evidence type="ECO:0000256" key="2">
    <source>
        <dbReference type="ARBA" id="ARBA00007069"/>
    </source>
</evidence>
<evidence type="ECO:0000313" key="10">
    <source>
        <dbReference type="EMBL" id="CUU40817.1"/>
    </source>
</evidence>
<keyword evidence="12" id="KW-1185">Reference proteome</keyword>
<dbReference type="GeneID" id="78152051"/>
<feature type="transmembrane region" description="Helical" evidence="8">
    <location>
        <begin position="71"/>
        <end position="95"/>
    </location>
</feature>
<dbReference type="CDD" id="cd06261">
    <property type="entry name" value="TM_PBP2"/>
    <property type="match status" value="1"/>
</dbReference>
<protein>
    <submittedName>
        <fullName evidence="10 11">ABC transporter permease</fullName>
    </submittedName>
</protein>
<evidence type="ECO:0000256" key="7">
    <source>
        <dbReference type="ARBA" id="ARBA00023136"/>
    </source>
</evidence>
<evidence type="ECO:0000256" key="8">
    <source>
        <dbReference type="RuleBase" id="RU363032"/>
    </source>
</evidence>
<comment type="subcellular location">
    <subcellularLocation>
        <location evidence="1 8">Cell membrane</location>
        <topology evidence="1 8">Multi-pass membrane protein</topology>
    </subcellularLocation>
</comment>
<feature type="transmembrane region" description="Helical" evidence="8">
    <location>
        <begin position="206"/>
        <end position="229"/>
    </location>
</feature>
<gene>
    <name evidence="10" type="ORF">BN2458_PEG1934</name>
    <name evidence="11" type="ORF">LS75_003440</name>
</gene>
<dbReference type="PANTHER" id="PTHR30450:SF1">
    <property type="entry name" value="D-METHIONINE TRANSPORT SYSTEM PERMEASE PROTEIN METI-RELATED"/>
    <property type="match status" value="1"/>
</dbReference>
<dbReference type="InterPro" id="IPR035906">
    <property type="entry name" value="MetI-like_sf"/>
</dbReference>
<evidence type="ECO:0000259" key="9">
    <source>
        <dbReference type="PROSITE" id="PS50928"/>
    </source>
</evidence>
<reference evidence="10" key="2">
    <citation type="submission" date="2015-11" db="EMBL/GenBank/DDBJ databases">
        <authorList>
            <person name="Zhang Y."/>
            <person name="Guo Z."/>
        </authorList>
    </citation>
    <scope>NUCLEOTIDE SEQUENCE</scope>
    <source>
        <strain evidence="10">1</strain>
    </source>
</reference>
<evidence type="ECO:0000256" key="4">
    <source>
        <dbReference type="ARBA" id="ARBA00022475"/>
    </source>
</evidence>
<keyword evidence="4" id="KW-1003">Cell membrane</keyword>
<dbReference type="PANTHER" id="PTHR30450">
    <property type="entry name" value="ABC TRANSPORTER PERMEASE"/>
    <property type="match status" value="1"/>
</dbReference>
<dbReference type="SUPFAM" id="SSF161098">
    <property type="entry name" value="MetI-like"/>
    <property type="match status" value="1"/>
</dbReference>
<comment type="similarity">
    <text evidence="2">Belongs to the binding-protein-dependent transport system permease family. CysTW subfamily.</text>
</comment>
<dbReference type="Proteomes" id="UP000029925">
    <property type="component" value="Unassembled WGS sequence"/>
</dbReference>
<dbReference type="RefSeq" id="WP_034326898.1">
    <property type="nucleotide sequence ID" value="NZ_CAJTQN010000001.1"/>
</dbReference>
<accession>A0A099UGG2</accession>
<dbReference type="PROSITE" id="PS50928">
    <property type="entry name" value="ABC_TM1"/>
    <property type="match status" value="1"/>
</dbReference>
<dbReference type="EMBL" id="LN907858">
    <property type="protein sequence ID" value="CUU40817.1"/>
    <property type="molecule type" value="Genomic_DNA"/>
</dbReference>
<organism evidence="10 13">
    <name type="scientific">Helicobacter typhlonius</name>
    <dbReference type="NCBI Taxonomy" id="76936"/>
    <lineage>
        <taxon>Bacteria</taxon>
        <taxon>Pseudomonadati</taxon>
        <taxon>Campylobacterota</taxon>
        <taxon>Epsilonproteobacteria</taxon>
        <taxon>Campylobacterales</taxon>
        <taxon>Helicobacteraceae</taxon>
        <taxon>Helicobacter</taxon>
    </lineage>
</organism>
<evidence type="ECO:0000313" key="11">
    <source>
        <dbReference type="EMBL" id="TLD78821.1"/>
    </source>
</evidence>
<feature type="transmembrane region" description="Helical" evidence="8">
    <location>
        <begin position="101"/>
        <end position="124"/>
    </location>
</feature>
<feature type="transmembrane region" description="Helical" evidence="8">
    <location>
        <begin position="35"/>
        <end position="59"/>
    </location>
</feature>
<proteinExistence type="inferred from homology"/>
<dbReference type="FunFam" id="1.10.3720.10:FF:000002">
    <property type="entry name" value="D-methionine ABC transporter permease MetI"/>
    <property type="match status" value="1"/>
</dbReference>
<dbReference type="InterPro" id="IPR051322">
    <property type="entry name" value="AA_ABC_Transporter_Permease"/>
</dbReference>
<reference evidence="11 12" key="1">
    <citation type="journal article" date="2014" name="Genome Announc.">
        <title>Draft genome sequences of eight enterohepatic helicobacter species isolated from both laboratory and wild rodents.</title>
        <authorList>
            <person name="Sheh A."/>
            <person name="Shen Z."/>
            <person name="Fox J.G."/>
        </authorList>
    </citation>
    <scope>NUCLEOTIDE SEQUENCE [LARGE SCALE GENOMIC DNA]</scope>
    <source>
        <strain evidence="11 12">MIT 98-6810</strain>
    </source>
</reference>
<dbReference type="InterPro" id="IPR000515">
    <property type="entry name" value="MetI-like"/>
</dbReference>
<evidence type="ECO:0000313" key="13">
    <source>
        <dbReference type="Proteomes" id="UP000064525"/>
    </source>
</evidence>
<dbReference type="Gene3D" id="1.10.3720.10">
    <property type="entry name" value="MetI-like"/>
    <property type="match status" value="1"/>
</dbReference>
<evidence type="ECO:0000256" key="1">
    <source>
        <dbReference type="ARBA" id="ARBA00004651"/>
    </source>
</evidence>
<keyword evidence="3 8" id="KW-0813">Transport</keyword>
<dbReference type="GO" id="GO:0005886">
    <property type="term" value="C:plasma membrane"/>
    <property type="evidence" value="ECO:0007669"/>
    <property type="project" value="UniProtKB-SubCell"/>
</dbReference>
<dbReference type="OrthoDB" id="9793490at2"/>
<keyword evidence="6 8" id="KW-1133">Transmembrane helix</keyword>
<dbReference type="GO" id="GO:0048473">
    <property type="term" value="P:D-methionine transmembrane transport"/>
    <property type="evidence" value="ECO:0007669"/>
    <property type="project" value="TreeGrafter"/>
</dbReference>
<dbReference type="KEGG" id="hty:BN2458_PEG1934"/>
<keyword evidence="5 8" id="KW-0812">Transmembrane</keyword>
<sequence length="236" mass="25561">MLEFLDLFERHFLLFLRDIFTNPIAFSLAKSVCETLYMVSFSVFFACVFGLPLGVFLSAIKPSGIMANPMLYRILGSLVNIVRSFPFIVLIFLLLPLSKALIGTSIGSTAAIIPLVIAATPFIARLFEGAFDEVDKGLIEATISMGASKMRVVMMMISESLPSLTNAITITAVSLVGFSAMAGVVGAGGLGDLAYRIGFQSFKPDILTYAVICIIILVQCIQSSGDFIVKRLRAHR</sequence>
<evidence type="ECO:0000256" key="3">
    <source>
        <dbReference type="ARBA" id="ARBA00022448"/>
    </source>
</evidence>
<dbReference type="STRING" id="76936.BN2458_PEG1934"/>
<dbReference type="EMBL" id="JRPF02000003">
    <property type="protein sequence ID" value="TLD78821.1"/>
    <property type="molecule type" value="Genomic_DNA"/>
</dbReference>
<evidence type="ECO:0000256" key="5">
    <source>
        <dbReference type="ARBA" id="ARBA00022692"/>
    </source>
</evidence>
<feature type="transmembrane region" description="Helical" evidence="8">
    <location>
        <begin position="164"/>
        <end position="186"/>
    </location>
</feature>
<dbReference type="AlphaFoldDB" id="A0A099UGG2"/>
<feature type="domain" description="ABC transmembrane type-1" evidence="9">
    <location>
        <begin position="32"/>
        <end position="223"/>
    </location>
</feature>
<evidence type="ECO:0000313" key="12">
    <source>
        <dbReference type="Proteomes" id="UP000029925"/>
    </source>
</evidence>